<keyword evidence="2" id="KW-1185">Reference proteome</keyword>
<comment type="caution">
    <text evidence="1">The sequence shown here is derived from an EMBL/GenBank/DDBJ whole genome shotgun (WGS) entry which is preliminary data.</text>
</comment>
<accession>A0ABQ1PWA7</accession>
<proteinExistence type="predicted"/>
<evidence type="ECO:0000313" key="1">
    <source>
        <dbReference type="EMBL" id="GGD05736.1"/>
    </source>
</evidence>
<organism evidence="1 2">
    <name type="scientific">Enterococcus wangshanyuanii</name>
    <dbReference type="NCBI Taxonomy" id="2005703"/>
    <lineage>
        <taxon>Bacteria</taxon>
        <taxon>Bacillati</taxon>
        <taxon>Bacillota</taxon>
        <taxon>Bacilli</taxon>
        <taxon>Lactobacillales</taxon>
        <taxon>Enterococcaceae</taxon>
        <taxon>Enterococcus</taxon>
    </lineage>
</organism>
<reference evidence="2" key="1">
    <citation type="journal article" date="2019" name="Int. J. Syst. Evol. Microbiol.">
        <title>The Global Catalogue of Microorganisms (GCM) 10K type strain sequencing project: providing services to taxonomists for standard genome sequencing and annotation.</title>
        <authorList>
            <consortium name="The Broad Institute Genomics Platform"/>
            <consortium name="The Broad Institute Genome Sequencing Center for Infectious Disease"/>
            <person name="Wu L."/>
            <person name="Ma J."/>
        </authorList>
    </citation>
    <scope>NUCLEOTIDE SEQUENCE [LARGE SCALE GENOMIC DNA]</scope>
    <source>
        <strain evidence="2">CGMCC 1.15942</strain>
    </source>
</reference>
<dbReference type="Pfam" id="PF13479">
    <property type="entry name" value="AAA_24"/>
    <property type="match status" value="1"/>
</dbReference>
<gene>
    <name evidence="1" type="ORF">GCM10011573_38950</name>
</gene>
<protein>
    <recommendedName>
        <fullName evidence="3">DNA-binding protein</fullName>
    </recommendedName>
</protein>
<dbReference type="NCBIfam" id="TIGR01618">
    <property type="entry name" value="phage_P_loop"/>
    <property type="match status" value="1"/>
</dbReference>
<name>A0ABQ1PWA7_9ENTE</name>
<sequence>MAKILKSENINRFDHWTTLVYSEPGKGKTSMVKSLTGRTILFSVDGMYHVLAKLKDIEIHVMDNKKPFDELGDFYRYLLKHSSEFDNVVIDNLSTFQKFWLNEKSTESKSGMPEIKDYGVIDRVLLDFIASLKSLGKNILIFAHEKKVEVTMESGRVYTQFQPDVRNLDAIMGIVPLVGRLVIINNQETQKEERVIVLQPTQTTRAKDQLIGNLQTINQMDLLPILQNTNEKEK</sequence>
<dbReference type="RefSeq" id="WP_088269570.1">
    <property type="nucleotide sequence ID" value="NZ_BMKI01000026.1"/>
</dbReference>
<dbReference type="InterPro" id="IPR006505">
    <property type="entry name" value="Phage_nucleotide-bp"/>
</dbReference>
<dbReference type="Proteomes" id="UP000630615">
    <property type="component" value="Unassembled WGS sequence"/>
</dbReference>
<dbReference type="EMBL" id="BMKI01000026">
    <property type="protein sequence ID" value="GGD05736.1"/>
    <property type="molecule type" value="Genomic_DNA"/>
</dbReference>
<evidence type="ECO:0000313" key="2">
    <source>
        <dbReference type="Proteomes" id="UP000630615"/>
    </source>
</evidence>
<evidence type="ECO:0008006" key="3">
    <source>
        <dbReference type="Google" id="ProtNLM"/>
    </source>
</evidence>